<protein>
    <submittedName>
        <fullName evidence="1">Uncharacterized protein</fullName>
    </submittedName>
</protein>
<name>A0ABR4D291_9HELO</name>
<proteinExistence type="predicted"/>
<evidence type="ECO:0000313" key="1">
    <source>
        <dbReference type="EMBL" id="KAL2075743.1"/>
    </source>
</evidence>
<dbReference type="Proteomes" id="UP001595075">
    <property type="component" value="Unassembled WGS sequence"/>
</dbReference>
<accession>A0ABR4D291</accession>
<reference evidence="1 2" key="1">
    <citation type="journal article" date="2024" name="Commun. Biol.">
        <title>Comparative genomic analysis of thermophilic fungi reveals convergent evolutionary adaptations and gene losses.</title>
        <authorList>
            <person name="Steindorff A.S."/>
            <person name="Aguilar-Pontes M.V."/>
            <person name="Robinson A.J."/>
            <person name="Andreopoulos B."/>
            <person name="LaButti K."/>
            <person name="Kuo A."/>
            <person name="Mondo S."/>
            <person name="Riley R."/>
            <person name="Otillar R."/>
            <person name="Haridas S."/>
            <person name="Lipzen A."/>
            <person name="Grimwood J."/>
            <person name="Schmutz J."/>
            <person name="Clum A."/>
            <person name="Reid I.D."/>
            <person name="Moisan M.C."/>
            <person name="Butler G."/>
            <person name="Nguyen T.T.M."/>
            <person name="Dewar K."/>
            <person name="Conant G."/>
            <person name="Drula E."/>
            <person name="Henrissat B."/>
            <person name="Hansel C."/>
            <person name="Singer S."/>
            <person name="Hutchinson M.I."/>
            <person name="de Vries R.P."/>
            <person name="Natvig D.O."/>
            <person name="Powell A.J."/>
            <person name="Tsang A."/>
            <person name="Grigoriev I.V."/>
        </authorList>
    </citation>
    <scope>NUCLEOTIDE SEQUENCE [LARGE SCALE GENOMIC DNA]</scope>
    <source>
        <strain evidence="1 2">CBS 494.80</strain>
    </source>
</reference>
<organism evidence="1 2">
    <name type="scientific">Oculimacula yallundae</name>
    <dbReference type="NCBI Taxonomy" id="86028"/>
    <lineage>
        <taxon>Eukaryota</taxon>
        <taxon>Fungi</taxon>
        <taxon>Dikarya</taxon>
        <taxon>Ascomycota</taxon>
        <taxon>Pezizomycotina</taxon>
        <taxon>Leotiomycetes</taxon>
        <taxon>Helotiales</taxon>
        <taxon>Ploettnerulaceae</taxon>
        <taxon>Oculimacula</taxon>
    </lineage>
</organism>
<dbReference type="EMBL" id="JAZHXI010000001">
    <property type="protein sequence ID" value="KAL2075743.1"/>
    <property type="molecule type" value="Genomic_DNA"/>
</dbReference>
<gene>
    <name evidence="1" type="ORF">VTL71DRAFT_686</name>
</gene>
<sequence length="86" mass="9979">MSRKDGLVHDLIEKIEMSVDLRFSPRGCLGFSEPLSSSAGGQPWDGNLGRNVRIRLSKHFSWGRDELQFLVRLMLFLTRIYGRWLK</sequence>
<evidence type="ECO:0000313" key="2">
    <source>
        <dbReference type="Proteomes" id="UP001595075"/>
    </source>
</evidence>
<keyword evidence="2" id="KW-1185">Reference proteome</keyword>
<comment type="caution">
    <text evidence="1">The sequence shown here is derived from an EMBL/GenBank/DDBJ whole genome shotgun (WGS) entry which is preliminary data.</text>
</comment>